<name>A0ABD3GQM9_9MARC</name>
<reference evidence="1 2" key="1">
    <citation type="submission" date="2024-09" db="EMBL/GenBank/DDBJ databases">
        <title>Chromosome-scale assembly of Riccia sorocarpa.</title>
        <authorList>
            <person name="Paukszto L."/>
        </authorList>
    </citation>
    <scope>NUCLEOTIDE SEQUENCE [LARGE SCALE GENOMIC DNA]</scope>
    <source>
        <strain evidence="1">LP-2024</strain>
        <tissue evidence="1">Aerial parts of the thallus</tissue>
    </source>
</reference>
<evidence type="ECO:0000313" key="2">
    <source>
        <dbReference type="Proteomes" id="UP001633002"/>
    </source>
</evidence>
<accession>A0ABD3GQM9</accession>
<proteinExistence type="predicted"/>
<dbReference type="EMBL" id="JBJQOH010000007">
    <property type="protein sequence ID" value="KAL3680365.1"/>
    <property type="molecule type" value="Genomic_DNA"/>
</dbReference>
<keyword evidence="2" id="KW-1185">Reference proteome</keyword>
<protein>
    <submittedName>
        <fullName evidence="1">Uncharacterized protein</fullName>
    </submittedName>
</protein>
<organism evidence="1 2">
    <name type="scientific">Riccia sorocarpa</name>
    <dbReference type="NCBI Taxonomy" id="122646"/>
    <lineage>
        <taxon>Eukaryota</taxon>
        <taxon>Viridiplantae</taxon>
        <taxon>Streptophyta</taxon>
        <taxon>Embryophyta</taxon>
        <taxon>Marchantiophyta</taxon>
        <taxon>Marchantiopsida</taxon>
        <taxon>Marchantiidae</taxon>
        <taxon>Marchantiales</taxon>
        <taxon>Ricciaceae</taxon>
        <taxon>Riccia</taxon>
    </lineage>
</organism>
<comment type="caution">
    <text evidence="1">The sequence shown here is derived from an EMBL/GenBank/DDBJ whole genome shotgun (WGS) entry which is preliminary data.</text>
</comment>
<dbReference type="Proteomes" id="UP001633002">
    <property type="component" value="Unassembled WGS sequence"/>
</dbReference>
<sequence length="112" mass="13216">MRSIADSPAMRHVENAYHTISTHEQHIQQGMQQRAQSGLNRIPLHAELLYYDSLLIQNLGDPIHEEGNITKNLIRQMFGHVDKLHHRRACEEFNLHQEAWPYRRLDGIEDKR</sequence>
<dbReference type="AlphaFoldDB" id="A0ABD3GQM9"/>
<gene>
    <name evidence="1" type="ORF">R1sor_023321</name>
</gene>
<evidence type="ECO:0000313" key="1">
    <source>
        <dbReference type="EMBL" id="KAL3680365.1"/>
    </source>
</evidence>